<dbReference type="CDD" id="cd18186">
    <property type="entry name" value="BTB_POZ_ZBTB_KLHL-like"/>
    <property type="match status" value="1"/>
</dbReference>
<feature type="domain" description="BTB" evidence="3">
    <location>
        <begin position="11"/>
        <end position="76"/>
    </location>
</feature>
<organism evidence="4 5">
    <name type="scientific">Cylicostephanus goldi</name>
    <name type="common">Nematode worm</name>
    <dbReference type="NCBI Taxonomy" id="71465"/>
    <lineage>
        <taxon>Eukaryota</taxon>
        <taxon>Metazoa</taxon>
        <taxon>Ecdysozoa</taxon>
        <taxon>Nematoda</taxon>
        <taxon>Chromadorea</taxon>
        <taxon>Rhabditida</taxon>
        <taxon>Rhabditina</taxon>
        <taxon>Rhabditomorpha</taxon>
        <taxon>Strongyloidea</taxon>
        <taxon>Strongylidae</taxon>
        <taxon>Cylicostephanus</taxon>
    </lineage>
</organism>
<evidence type="ECO:0000256" key="1">
    <source>
        <dbReference type="ARBA" id="ARBA00022441"/>
    </source>
</evidence>
<protein>
    <recommendedName>
        <fullName evidence="3">BTB domain-containing protein</fullName>
    </recommendedName>
</protein>
<sequence>MRYQRETGRFCDVCIVVKDRQFSAHRNILASCSPYFDSILKSTKVTKEQVVVNCQHPKAFELLLNYMYSGCVVIDRTTVAELLRLANNFLVTKLKNYCAEYLDRYLDAANSLSAASEYFDVNINRCLLESVDILKYPMQQLLKILEDPKYQDVISPDVYLNDHFFHLFPLYRSIGRLIVRWVGEDVASRESSFRPLLERCRVVDVSDNALEFVLDYSPLLTKNQNCRYILLGAM</sequence>
<evidence type="ECO:0000259" key="3">
    <source>
        <dbReference type="PROSITE" id="PS50097"/>
    </source>
</evidence>
<accession>A0A3P6QIB4</accession>
<dbReference type="SMART" id="SM00225">
    <property type="entry name" value="BTB"/>
    <property type="match status" value="1"/>
</dbReference>
<dbReference type="OrthoDB" id="9978265at2759"/>
<proteinExistence type="predicted"/>
<dbReference type="InterPro" id="IPR000210">
    <property type="entry name" value="BTB/POZ_dom"/>
</dbReference>
<keyword evidence="5" id="KW-1185">Reference proteome</keyword>
<dbReference type="EMBL" id="UYRV01002296">
    <property type="protein sequence ID" value="VDK48429.1"/>
    <property type="molecule type" value="Genomic_DNA"/>
</dbReference>
<dbReference type="Gene3D" id="3.30.710.10">
    <property type="entry name" value="Potassium Channel Kv1.1, Chain A"/>
    <property type="match status" value="1"/>
</dbReference>
<gene>
    <name evidence="4" type="ORF">CGOC_LOCUS1277</name>
</gene>
<evidence type="ECO:0000313" key="4">
    <source>
        <dbReference type="EMBL" id="VDK48429.1"/>
    </source>
</evidence>
<dbReference type="PANTHER" id="PTHR24412:SF501">
    <property type="entry name" value="BTB DOMAIN-CONTAINING PROTEIN"/>
    <property type="match status" value="1"/>
</dbReference>
<dbReference type="InterPro" id="IPR011333">
    <property type="entry name" value="SKP1/BTB/POZ_sf"/>
</dbReference>
<keyword evidence="2" id="KW-0677">Repeat</keyword>
<dbReference type="Proteomes" id="UP000271889">
    <property type="component" value="Unassembled WGS sequence"/>
</dbReference>
<dbReference type="SUPFAM" id="SSF54695">
    <property type="entry name" value="POZ domain"/>
    <property type="match status" value="1"/>
</dbReference>
<dbReference type="PANTHER" id="PTHR24412">
    <property type="entry name" value="KELCH PROTEIN"/>
    <property type="match status" value="1"/>
</dbReference>
<reference evidence="4 5" key="1">
    <citation type="submission" date="2018-11" db="EMBL/GenBank/DDBJ databases">
        <authorList>
            <consortium name="Pathogen Informatics"/>
        </authorList>
    </citation>
    <scope>NUCLEOTIDE SEQUENCE [LARGE SCALE GENOMIC DNA]</scope>
</reference>
<dbReference type="AlphaFoldDB" id="A0A3P6QIB4"/>
<evidence type="ECO:0000256" key="2">
    <source>
        <dbReference type="ARBA" id="ARBA00022737"/>
    </source>
</evidence>
<dbReference type="PROSITE" id="PS50097">
    <property type="entry name" value="BTB"/>
    <property type="match status" value="1"/>
</dbReference>
<keyword evidence="1" id="KW-0880">Kelch repeat</keyword>
<name>A0A3P6QIB4_CYLGO</name>
<dbReference type="Pfam" id="PF00651">
    <property type="entry name" value="BTB"/>
    <property type="match status" value="1"/>
</dbReference>
<evidence type="ECO:0000313" key="5">
    <source>
        <dbReference type="Proteomes" id="UP000271889"/>
    </source>
</evidence>